<dbReference type="InterPro" id="IPR051246">
    <property type="entry name" value="WDR48"/>
</dbReference>
<evidence type="ECO:0000256" key="3">
    <source>
        <dbReference type="PROSITE-ProRule" id="PRU00221"/>
    </source>
</evidence>
<dbReference type="HOGENOM" id="CLU_297547_0_0_1"/>
<dbReference type="SMART" id="SM00320">
    <property type="entry name" value="WD40"/>
    <property type="match status" value="4"/>
</dbReference>
<feature type="region of interest" description="Disordered" evidence="4">
    <location>
        <begin position="666"/>
        <end position="697"/>
    </location>
</feature>
<dbReference type="InterPro" id="IPR021772">
    <property type="entry name" value="WDR48/Bun107"/>
</dbReference>
<dbReference type="Pfam" id="PF00400">
    <property type="entry name" value="WD40"/>
    <property type="match status" value="1"/>
</dbReference>
<evidence type="ECO:0000313" key="6">
    <source>
        <dbReference type="Proteomes" id="UP000000689"/>
    </source>
</evidence>
<accession>G0W6A0</accession>
<dbReference type="PROSITE" id="PS00678">
    <property type="entry name" value="WD_REPEATS_1"/>
    <property type="match status" value="1"/>
</dbReference>
<feature type="region of interest" description="Disordered" evidence="4">
    <location>
        <begin position="333"/>
        <end position="357"/>
    </location>
</feature>
<dbReference type="Proteomes" id="UP000000689">
    <property type="component" value="Chromosome 2"/>
</dbReference>
<feature type="region of interest" description="Disordered" evidence="4">
    <location>
        <begin position="840"/>
        <end position="874"/>
    </location>
</feature>
<protein>
    <submittedName>
        <fullName evidence="5">Uncharacterized protein</fullName>
    </submittedName>
</protein>
<keyword evidence="2" id="KW-0677">Repeat</keyword>
<dbReference type="InterPro" id="IPR036322">
    <property type="entry name" value="WD40_repeat_dom_sf"/>
</dbReference>
<dbReference type="AlphaFoldDB" id="G0W6A0"/>
<dbReference type="eggNOG" id="KOG0308">
    <property type="taxonomic scope" value="Eukaryota"/>
</dbReference>
<feature type="region of interest" description="Disordered" evidence="4">
    <location>
        <begin position="611"/>
        <end position="649"/>
    </location>
</feature>
<sequence length="1075" mass="121415">MKQLTVSYGLISPQTDTEHKNSHILPISKIYTCPDLNLFLTGGRDGSIIINANDKEQGKTKKRLQVHSDWVTDLVRIPGTTKFISVSHDFSIVLFEIFYNGDPDSWNMKIVGSHDDYIKCIVPLLSMSNDDSEFWFATAGLDKKIKIWKLFGFEFSEISLIHVFDNANTQDDTGSIYTMVSVQNDTSNLPFDLVVGDADGNIVLYSCQDKIEVKRLKHVHSTNIKVIKLLENSTKLLTTASDGIINLWDLVPSVRNVNAENVYKPTRIGSWKWDCSIWCIEGSSLYDIVIGDSMGRISKLDFDLIQNDDILNVYHKEVKFTSYFNPGQYKRSDTNGKTITKNIESNGEQSSTDQKKKKKVHGGVLDMKFIDQDTLLFSFCDDSNLNSLNLRVNKLTINKGGFALTRSSLLTNRRHVITENTKGEVQRWDIVSCELLNTFPSNEGSFDDIVIRFTSKEILSHWCTVSVKVGVLFVKINEKFLSTEIYGSALEKYEIINDIEINAEQRYNLGKIVINSLFNEFLNYEAQKDEIVRKRILTKKKSIHHHQKDTAKNSKNSIGKHRNNVFSKLNSSASNLADSYDSSFASVPGTPLVRNLENKGMDISISNTDQFLLKPPGSAPPLTTNPLESVDPLDIVQPSPMDRSASSSHYNMLSRRFKSFRENNSKQNLIGVNTPEENMSDIDGGFVTSENSKDVSTEPLLWNQESSTENGVDKNVSNFALGPINTNLEKLRNEESSRMNSISSINSPMMSSIAVTNAGKKEDFMSDLLDEIHNAYIQEYNNSNSSSLKILSKKSLESKIEKDLTCPLIQVKSGSLILVHCWNDGSCGGRVLFSTYLPPSRSPHKHKIGEGNSSTNYDDDRANDSKDHSSDLGDSALVDSSRVFKDDVLLEEDEFEHDEYGTGIRKRQIFEQFERNLPYWFAKTLFKNVKIVEIEQPKVNFIIAPWVGNREEALNGTSTDSKGNSNDTQFHYRLKFGKSKEQTLASTDLPKVSDANAKLIAPGMIKVKKIKLYVIDRFDGKTPEMKAKQDPSIWLELLCRDQVLDNDMTLSTVRTLYWKSQGEIIINFRRKPNTI</sequence>
<dbReference type="OrthoDB" id="2421129at2759"/>
<evidence type="ECO:0000256" key="4">
    <source>
        <dbReference type="SAM" id="MobiDB-lite"/>
    </source>
</evidence>
<dbReference type="RefSeq" id="XP_003668554.1">
    <property type="nucleotide sequence ID" value="XM_003668506.1"/>
</dbReference>
<feature type="region of interest" description="Disordered" evidence="4">
    <location>
        <begin position="542"/>
        <end position="561"/>
    </location>
</feature>
<dbReference type="STRING" id="1071378.G0W6A0"/>
<feature type="compositionally biased region" description="Polar residues" evidence="4">
    <location>
        <begin position="335"/>
        <end position="352"/>
    </location>
</feature>
<organism evidence="5 6">
    <name type="scientific">Naumovozyma dairenensis (strain ATCC 10597 / BCRC 20456 / CBS 421 / NBRC 0211 / NRRL Y-12639)</name>
    <name type="common">Saccharomyces dairenensis</name>
    <dbReference type="NCBI Taxonomy" id="1071378"/>
    <lineage>
        <taxon>Eukaryota</taxon>
        <taxon>Fungi</taxon>
        <taxon>Dikarya</taxon>
        <taxon>Ascomycota</taxon>
        <taxon>Saccharomycotina</taxon>
        <taxon>Saccharomycetes</taxon>
        <taxon>Saccharomycetales</taxon>
        <taxon>Saccharomycetaceae</taxon>
        <taxon>Naumovozyma</taxon>
    </lineage>
</organism>
<evidence type="ECO:0000256" key="1">
    <source>
        <dbReference type="ARBA" id="ARBA00022574"/>
    </source>
</evidence>
<dbReference type="PANTHER" id="PTHR19862:SF14">
    <property type="entry name" value="WD REPEAT-CONTAINING PROTEIN 48"/>
    <property type="match status" value="1"/>
</dbReference>
<dbReference type="SUPFAM" id="SSF50978">
    <property type="entry name" value="WD40 repeat-like"/>
    <property type="match status" value="1"/>
</dbReference>
<reference evidence="5 6" key="1">
    <citation type="journal article" date="2011" name="Proc. Natl. Acad. Sci. U.S.A.">
        <title>Evolutionary erosion of yeast sex chromosomes by mating-type switching accidents.</title>
        <authorList>
            <person name="Gordon J.L."/>
            <person name="Armisen D."/>
            <person name="Proux-Wera E."/>
            <person name="Oheigeartaigh S.S."/>
            <person name="Byrne K.P."/>
            <person name="Wolfe K.H."/>
        </authorList>
    </citation>
    <scope>NUCLEOTIDE SEQUENCE [LARGE SCALE GENOMIC DNA]</scope>
    <source>
        <strain evidence="6">ATCC 10597 / BCRC 20456 / CBS 421 / NBRC 0211 / NRRL Y-12639</strain>
    </source>
</reference>
<dbReference type="GO" id="GO:0043130">
    <property type="term" value="F:ubiquitin binding"/>
    <property type="evidence" value="ECO:0007669"/>
    <property type="project" value="EnsemblFungi"/>
</dbReference>
<dbReference type="PANTHER" id="PTHR19862">
    <property type="entry name" value="WD REPEAT-CONTAINING PROTEIN 48"/>
    <property type="match status" value="1"/>
</dbReference>
<dbReference type="KEGG" id="ndi:NDAI_0B02760"/>
<evidence type="ECO:0000313" key="5">
    <source>
        <dbReference type="EMBL" id="CCD23311.1"/>
    </source>
</evidence>
<proteinExistence type="predicted"/>
<dbReference type="OMA" id="WDIVSCE"/>
<dbReference type="InterPro" id="IPR019775">
    <property type="entry name" value="WD40_repeat_CS"/>
</dbReference>
<dbReference type="EMBL" id="HE580268">
    <property type="protein sequence ID" value="CCD23311.1"/>
    <property type="molecule type" value="Genomic_DNA"/>
</dbReference>
<dbReference type="GO" id="GO:0000724">
    <property type="term" value="P:double-strand break repair via homologous recombination"/>
    <property type="evidence" value="ECO:0007669"/>
    <property type="project" value="TreeGrafter"/>
</dbReference>
<name>G0W6A0_NAUDC</name>
<gene>
    <name evidence="5" type="primary">NDAI0B02760</name>
    <name evidence="5" type="ordered locus">NDAI_0B02760</name>
</gene>
<feature type="compositionally biased region" description="Polar residues" evidence="4">
    <location>
        <begin position="666"/>
        <end position="677"/>
    </location>
</feature>
<feature type="repeat" description="WD" evidence="3">
    <location>
        <begin position="217"/>
        <end position="250"/>
    </location>
</feature>
<keyword evidence="6" id="KW-1185">Reference proteome</keyword>
<feature type="compositionally biased region" description="Basic and acidic residues" evidence="4">
    <location>
        <begin position="858"/>
        <end position="871"/>
    </location>
</feature>
<dbReference type="InterPro" id="IPR015943">
    <property type="entry name" value="WD40/YVTN_repeat-like_dom_sf"/>
</dbReference>
<keyword evidence="1 3" id="KW-0853">WD repeat</keyword>
<dbReference type="Gene3D" id="2.130.10.10">
    <property type="entry name" value="YVTN repeat-like/Quinoprotein amine dehydrogenase"/>
    <property type="match status" value="2"/>
</dbReference>
<dbReference type="GeneID" id="11497673"/>
<dbReference type="InterPro" id="IPR001680">
    <property type="entry name" value="WD40_rpt"/>
</dbReference>
<dbReference type="Pfam" id="PF11816">
    <property type="entry name" value="DUF3337"/>
    <property type="match status" value="1"/>
</dbReference>
<evidence type="ECO:0000256" key="2">
    <source>
        <dbReference type="ARBA" id="ARBA00022737"/>
    </source>
</evidence>
<dbReference type="PROSITE" id="PS50082">
    <property type="entry name" value="WD_REPEATS_2"/>
    <property type="match status" value="1"/>
</dbReference>